<protein>
    <recommendedName>
        <fullName evidence="3">beta-N-acetylhexosaminidase</fullName>
        <ecNumber evidence="3">3.2.1.52</ecNumber>
    </recommendedName>
</protein>
<keyword evidence="5 9" id="KW-0326">Glycosidase</keyword>
<dbReference type="Proteomes" id="UP001519332">
    <property type="component" value="Unassembled WGS sequence"/>
</dbReference>
<keyword evidence="10" id="KW-1185">Reference proteome</keyword>
<evidence type="ECO:0000256" key="5">
    <source>
        <dbReference type="ARBA" id="ARBA00023295"/>
    </source>
</evidence>
<dbReference type="InterPro" id="IPR029018">
    <property type="entry name" value="Hex-like_dom2"/>
</dbReference>
<dbReference type="InterPro" id="IPR025705">
    <property type="entry name" value="Beta_hexosaminidase_sua/sub"/>
</dbReference>
<dbReference type="EMBL" id="JAGINW010000001">
    <property type="protein sequence ID" value="MBP2324624.1"/>
    <property type="molecule type" value="Genomic_DNA"/>
</dbReference>
<accession>A0ABS4TKU2</accession>
<evidence type="ECO:0000256" key="4">
    <source>
        <dbReference type="ARBA" id="ARBA00022801"/>
    </source>
</evidence>
<dbReference type="PANTHER" id="PTHR22600">
    <property type="entry name" value="BETA-HEXOSAMINIDASE"/>
    <property type="match status" value="1"/>
</dbReference>
<dbReference type="InterPro" id="IPR015882">
    <property type="entry name" value="HEX_bac_N"/>
</dbReference>
<dbReference type="Gene3D" id="3.30.379.10">
    <property type="entry name" value="Chitobiase/beta-hexosaminidase domain 2-like"/>
    <property type="match status" value="1"/>
</dbReference>
<evidence type="ECO:0000256" key="3">
    <source>
        <dbReference type="ARBA" id="ARBA00012663"/>
    </source>
</evidence>
<evidence type="ECO:0000313" key="10">
    <source>
        <dbReference type="Proteomes" id="UP001519332"/>
    </source>
</evidence>
<dbReference type="Pfam" id="PF02838">
    <property type="entry name" value="Glyco_hydro_20b"/>
    <property type="match status" value="1"/>
</dbReference>
<evidence type="ECO:0000256" key="6">
    <source>
        <dbReference type="SAM" id="MobiDB-lite"/>
    </source>
</evidence>
<sequence>MWVEAADPAGAFYATQTLRQLYGPDRFRAASIHSGPWTLPCGVIEDHPRFAWRGVMLDVARHFMPKYEVFRFIDQMAAHKLNTLHLHLTDDQGWRIEVPAYPKLTETGSWRTGSWVGRPPDGTTETDGRPHGGFYTTADMHEIVAYAKERHITVVPEVDVPGHSQAAIAAYPELGNTGAQLPVLRNWGINENILTVSDFVLDFYRTVLDHVASIFDAPVICLGGDEVPTVQWQNNPVAAERMAQLGFTSERQLHGWFVGRLAAHLSELGRRALGWDEILEAGDLAPDTIIASWRGEEAGIVAASSGRDVVMCPEQHVYLDHRQSDHADEPIPVGYLHTLEDIYAYEPIPKDLAPEFHSRVLGAQAPIWTEHLDNARRVDYATYPRLAAFAEVVWSRPDRSYAEFEQRLVKHHLPRLDAMGVEYRPLEGPHPWQTRPGVPSRIRTLP</sequence>
<dbReference type="CDD" id="cd06563">
    <property type="entry name" value="GH20_chitobiase-like"/>
    <property type="match status" value="1"/>
</dbReference>
<dbReference type="Pfam" id="PF00728">
    <property type="entry name" value="Glyco_hydro_20"/>
    <property type="match status" value="1"/>
</dbReference>
<evidence type="ECO:0000259" key="8">
    <source>
        <dbReference type="Pfam" id="PF02838"/>
    </source>
</evidence>
<dbReference type="PANTHER" id="PTHR22600:SF57">
    <property type="entry name" value="BETA-N-ACETYLHEXOSAMINIDASE"/>
    <property type="match status" value="1"/>
</dbReference>
<feature type="region of interest" description="Disordered" evidence="6">
    <location>
        <begin position="427"/>
        <end position="446"/>
    </location>
</feature>
<dbReference type="SUPFAM" id="SSF55545">
    <property type="entry name" value="beta-N-acetylhexosaminidase-like domain"/>
    <property type="match status" value="1"/>
</dbReference>
<keyword evidence="4 9" id="KW-0378">Hydrolase</keyword>
<feature type="domain" description="Glycoside hydrolase family 20 catalytic" evidence="7">
    <location>
        <begin position="50"/>
        <end position="396"/>
    </location>
</feature>
<dbReference type="EC" id="3.2.1.52" evidence="3"/>
<dbReference type="PRINTS" id="PR00738">
    <property type="entry name" value="GLHYDRLASE20"/>
</dbReference>
<dbReference type="InterPro" id="IPR015883">
    <property type="entry name" value="Glyco_hydro_20_cat"/>
</dbReference>
<comment type="similarity">
    <text evidence="2">Belongs to the glycosyl hydrolase 20 family.</text>
</comment>
<reference evidence="9 10" key="1">
    <citation type="submission" date="2021-03" db="EMBL/GenBank/DDBJ databases">
        <title>Sequencing the genomes of 1000 actinobacteria strains.</title>
        <authorList>
            <person name="Klenk H.-P."/>
        </authorList>
    </citation>
    <scope>NUCLEOTIDE SEQUENCE [LARGE SCALE GENOMIC DNA]</scope>
    <source>
        <strain evidence="9 10">DSM 46670</strain>
    </source>
</reference>
<dbReference type="PIRSF" id="PIRSF001093">
    <property type="entry name" value="B-hxosamndse_ab_euk"/>
    <property type="match status" value="1"/>
</dbReference>
<feature type="domain" description="Beta-hexosaminidase bacterial type N-terminal" evidence="8">
    <location>
        <begin position="2"/>
        <end position="47"/>
    </location>
</feature>
<evidence type="ECO:0000256" key="1">
    <source>
        <dbReference type="ARBA" id="ARBA00001231"/>
    </source>
</evidence>
<dbReference type="GO" id="GO:0004563">
    <property type="term" value="F:beta-N-acetylhexosaminidase activity"/>
    <property type="evidence" value="ECO:0007669"/>
    <property type="project" value="UniProtKB-EC"/>
</dbReference>
<dbReference type="SUPFAM" id="SSF51445">
    <property type="entry name" value="(Trans)glycosidases"/>
    <property type="match status" value="1"/>
</dbReference>
<organism evidence="9 10">
    <name type="scientific">Kibdelosporangium banguiense</name>
    <dbReference type="NCBI Taxonomy" id="1365924"/>
    <lineage>
        <taxon>Bacteria</taxon>
        <taxon>Bacillati</taxon>
        <taxon>Actinomycetota</taxon>
        <taxon>Actinomycetes</taxon>
        <taxon>Pseudonocardiales</taxon>
        <taxon>Pseudonocardiaceae</taxon>
        <taxon>Kibdelosporangium</taxon>
    </lineage>
</organism>
<comment type="catalytic activity">
    <reaction evidence="1">
        <text>Hydrolysis of terminal non-reducing N-acetyl-D-hexosamine residues in N-acetyl-beta-D-hexosaminides.</text>
        <dbReference type="EC" id="3.2.1.52"/>
    </reaction>
</comment>
<gene>
    <name evidence="9" type="ORF">JOF56_005009</name>
</gene>
<evidence type="ECO:0000259" key="7">
    <source>
        <dbReference type="Pfam" id="PF00728"/>
    </source>
</evidence>
<dbReference type="Gene3D" id="3.20.20.80">
    <property type="entry name" value="Glycosidases"/>
    <property type="match status" value="1"/>
</dbReference>
<evidence type="ECO:0000256" key="2">
    <source>
        <dbReference type="ARBA" id="ARBA00006285"/>
    </source>
</evidence>
<dbReference type="InterPro" id="IPR017853">
    <property type="entry name" value="GH"/>
</dbReference>
<name>A0ABS4TKU2_9PSEU</name>
<comment type="caution">
    <text evidence="9">The sequence shown here is derived from an EMBL/GenBank/DDBJ whole genome shotgun (WGS) entry which is preliminary data.</text>
</comment>
<proteinExistence type="inferred from homology"/>
<evidence type="ECO:0000313" key="9">
    <source>
        <dbReference type="EMBL" id="MBP2324624.1"/>
    </source>
</evidence>